<dbReference type="InterPro" id="IPR003316">
    <property type="entry name" value="E2F_WHTH_DNA-bd_dom"/>
</dbReference>
<dbReference type="Pfam" id="PF00004">
    <property type="entry name" value="AAA"/>
    <property type="match status" value="1"/>
</dbReference>
<keyword evidence="10" id="KW-0067">ATP-binding</keyword>
<name>A0A915M751_MELJA</name>
<dbReference type="Pfam" id="PF16421">
    <property type="entry name" value="E2F_CC-MB"/>
    <property type="match status" value="1"/>
</dbReference>
<reference evidence="14" key="1">
    <citation type="submission" date="2022-11" db="UniProtKB">
        <authorList>
            <consortium name="WormBaseParasite"/>
        </authorList>
    </citation>
    <scope>IDENTIFICATION</scope>
</reference>
<evidence type="ECO:0000256" key="9">
    <source>
        <dbReference type="RuleBase" id="RU003796"/>
    </source>
</evidence>
<keyword evidence="5 9" id="KW-0805">Transcription regulation</keyword>
<dbReference type="InterPro" id="IPR054425">
    <property type="entry name" value="Cdc6_ORC1-like_ATPase_lid"/>
</dbReference>
<dbReference type="GO" id="GO:0006270">
    <property type="term" value="P:DNA replication initiation"/>
    <property type="evidence" value="ECO:0007669"/>
    <property type="project" value="TreeGrafter"/>
</dbReference>
<dbReference type="InterPro" id="IPR037241">
    <property type="entry name" value="E2F-DP_heterodim"/>
</dbReference>
<dbReference type="PANTHER" id="PTHR10763:SF23">
    <property type="entry name" value="ORIGIN RECOGNITION COMPLEX SUBUNIT 1"/>
    <property type="match status" value="1"/>
</dbReference>
<evidence type="ECO:0000256" key="8">
    <source>
        <dbReference type="ARBA" id="ARBA00023242"/>
    </source>
</evidence>
<keyword evidence="13" id="KW-1185">Reference proteome</keyword>
<evidence type="ECO:0000313" key="13">
    <source>
        <dbReference type="Proteomes" id="UP000887561"/>
    </source>
</evidence>
<feature type="region of interest" description="Disordered" evidence="11">
    <location>
        <begin position="414"/>
        <end position="451"/>
    </location>
</feature>
<keyword evidence="8 9" id="KW-0539">Nucleus</keyword>
<dbReference type="GO" id="GO:0005667">
    <property type="term" value="C:transcription regulator complex"/>
    <property type="evidence" value="ECO:0007669"/>
    <property type="project" value="InterPro"/>
</dbReference>
<dbReference type="AlphaFoldDB" id="A0A915M751"/>
<dbReference type="GO" id="GO:0046983">
    <property type="term" value="F:protein dimerization activity"/>
    <property type="evidence" value="ECO:0007669"/>
    <property type="project" value="InterPro"/>
</dbReference>
<dbReference type="InterPro" id="IPR032198">
    <property type="entry name" value="E2F_CC-MB"/>
</dbReference>
<evidence type="ECO:0000256" key="4">
    <source>
        <dbReference type="ARBA" id="ARBA00022705"/>
    </source>
</evidence>
<dbReference type="GO" id="GO:0016887">
    <property type="term" value="F:ATP hydrolysis activity"/>
    <property type="evidence" value="ECO:0007669"/>
    <property type="project" value="InterPro"/>
</dbReference>
<keyword evidence="6 9" id="KW-0238">DNA-binding</keyword>
<protein>
    <recommendedName>
        <fullName evidence="10">Origin recognition complex subunit 1</fullName>
    </recommendedName>
</protein>
<dbReference type="InterPro" id="IPR036388">
    <property type="entry name" value="WH-like_DNA-bd_sf"/>
</dbReference>
<dbReference type="GO" id="GO:0005524">
    <property type="term" value="F:ATP binding"/>
    <property type="evidence" value="ECO:0007669"/>
    <property type="project" value="UniProtKB-KW"/>
</dbReference>
<dbReference type="SUPFAM" id="SSF46785">
    <property type="entry name" value="Winged helix' DNA-binding domain"/>
    <property type="match status" value="1"/>
</dbReference>
<dbReference type="FunFam" id="1.10.10.10:FF:000458">
    <property type="entry name" value="E2F-like (Mammalian transcription factor)"/>
    <property type="match status" value="1"/>
</dbReference>
<dbReference type="GO" id="GO:0003688">
    <property type="term" value="F:DNA replication origin binding"/>
    <property type="evidence" value="ECO:0007669"/>
    <property type="project" value="TreeGrafter"/>
</dbReference>
<comment type="similarity">
    <text evidence="3 9">Belongs to the E2F/DP family.</text>
</comment>
<dbReference type="GO" id="GO:0005664">
    <property type="term" value="C:nuclear origin of replication recognition complex"/>
    <property type="evidence" value="ECO:0007669"/>
    <property type="project" value="TreeGrafter"/>
</dbReference>
<dbReference type="Gene3D" id="3.40.50.300">
    <property type="entry name" value="P-loop containing nucleotide triphosphate hydrolases"/>
    <property type="match status" value="1"/>
</dbReference>
<feature type="domain" description="E2F/DP family winged-helix DNA-binding" evidence="12">
    <location>
        <begin position="451"/>
        <end position="519"/>
    </location>
</feature>
<dbReference type="InterPro" id="IPR036390">
    <property type="entry name" value="WH_DNA-bd_sf"/>
</dbReference>
<keyword evidence="7 9" id="KW-0804">Transcription</keyword>
<evidence type="ECO:0000256" key="5">
    <source>
        <dbReference type="ARBA" id="ARBA00023015"/>
    </source>
</evidence>
<evidence type="ECO:0000256" key="1">
    <source>
        <dbReference type="ARBA" id="ARBA00004123"/>
    </source>
</evidence>
<keyword evidence="4 10" id="KW-0235">DNA replication</keyword>
<feature type="compositionally biased region" description="Acidic residues" evidence="11">
    <location>
        <begin position="431"/>
        <end position="442"/>
    </location>
</feature>
<comment type="subunit">
    <text evidence="10">ORC is composed of six subunits.</text>
</comment>
<feature type="compositionally biased region" description="Basic residues" evidence="11">
    <location>
        <begin position="1"/>
        <end position="11"/>
    </location>
</feature>
<dbReference type="Pfam" id="PF22606">
    <property type="entry name" value="Cdc6-ORC-like_ATPase_lid"/>
    <property type="match status" value="1"/>
</dbReference>
<evidence type="ECO:0000256" key="3">
    <source>
        <dbReference type="ARBA" id="ARBA00010940"/>
    </source>
</evidence>
<feature type="compositionally biased region" description="Basic and acidic residues" evidence="11">
    <location>
        <begin position="414"/>
        <end position="430"/>
    </location>
</feature>
<evidence type="ECO:0000256" key="7">
    <source>
        <dbReference type="ARBA" id="ARBA00023163"/>
    </source>
</evidence>
<dbReference type="SMART" id="SM01372">
    <property type="entry name" value="E2F_TDP"/>
    <property type="match status" value="1"/>
</dbReference>
<evidence type="ECO:0000259" key="12">
    <source>
        <dbReference type="SMART" id="SM01372"/>
    </source>
</evidence>
<comment type="subcellular location">
    <subcellularLocation>
        <location evidence="1 9">Nucleus</location>
    </subcellularLocation>
</comment>
<dbReference type="WBParaSite" id="scaffold2998_cov206.g5791">
    <property type="protein sequence ID" value="scaffold2998_cov206.g5791"/>
    <property type="gene ID" value="scaffold2998_cov206.g5791"/>
</dbReference>
<feature type="region of interest" description="Disordered" evidence="11">
    <location>
        <begin position="1"/>
        <end position="22"/>
    </location>
</feature>
<dbReference type="GO" id="GO:0033314">
    <property type="term" value="P:mitotic DNA replication checkpoint signaling"/>
    <property type="evidence" value="ECO:0007669"/>
    <property type="project" value="TreeGrafter"/>
</dbReference>
<dbReference type="SUPFAM" id="SSF52540">
    <property type="entry name" value="P-loop containing nucleoside triphosphate hydrolases"/>
    <property type="match status" value="1"/>
</dbReference>
<evidence type="ECO:0000256" key="6">
    <source>
        <dbReference type="ARBA" id="ARBA00023125"/>
    </source>
</evidence>
<evidence type="ECO:0000256" key="10">
    <source>
        <dbReference type="RuleBase" id="RU365058"/>
    </source>
</evidence>
<dbReference type="Gene3D" id="6.10.250.540">
    <property type="match status" value="1"/>
</dbReference>
<keyword evidence="10" id="KW-0547">Nucleotide-binding</keyword>
<dbReference type="InterPro" id="IPR003959">
    <property type="entry name" value="ATPase_AAA_core"/>
</dbReference>
<dbReference type="SUPFAM" id="SSF144074">
    <property type="entry name" value="E2F-DP heterodimerization region"/>
    <property type="match status" value="1"/>
</dbReference>
<dbReference type="Gene3D" id="1.10.10.10">
    <property type="entry name" value="Winged helix-like DNA-binding domain superfamily/Winged helix DNA-binding domain"/>
    <property type="match status" value="1"/>
</dbReference>
<dbReference type="InterPro" id="IPR027417">
    <property type="entry name" value="P-loop_NTPase"/>
</dbReference>
<accession>A0A915M751</accession>
<dbReference type="Pfam" id="PF02319">
    <property type="entry name" value="WHD_E2F_TDP"/>
    <property type="match status" value="1"/>
</dbReference>
<comment type="similarity">
    <text evidence="2 10">Belongs to the ORC1 family.</text>
</comment>
<dbReference type="PANTHER" id="PTHR10763">
    <property type="entry name" value="CELL DIVISION CONTROL PROTEIN 6-RELATED"/>
    <property type="match status" value="1"/>
</dbReference>
<comment type="function">
    <text evidence="10">Component of the origin recognition complex (ORC) that binds origins of replication. DNA-binding is ATP-dependent, however specific DNA sequences that define origins of replication have not been identified so far. ORC is required to assemble the pre-replication complex necessary to initiate DNA replication.</text>
</comment>
<dbReference type="GO" id="GO:0006355">
    <property type="term" value="P:regulation of DNA-templated transcription"/>
    <property type="evidence" value="ECO:0007669"/>
    <property type="project" value="InterPro"/>
</dbReference>
<dbReference type="InterPro" id="IPR050311">
    <property type="entry name" value="ORC1/CDC6"/>
</dbReference>
<evidence type="ECO:0000256" key="2">
    <source>
        <dbReference type="ARBA" id="ARBA00008398"/>
    </source>
</evidence>
<evidence type="ECO:0000256" key="11">
    <source>
        <dbReference type="SAM" id="MobiDB-lite"/>
    </source>
</evidence>
<dbReference type="Proteomes" id="UP000887561">
    <property type="component" value="Unplaced"/>
</dbReference>
<proteinExistence type="inferred from homology"/>
<sequence>MSTKRSTKRPQRSNSRKEVVHKSSLEESRELLHTFHVPDVILKRENECAAIRKFIRDGIKTNSNVFSRVLCISGVPGTGKTASVLWVVESLKKQKSTNFSFKNINGLELSDPKELFVQLYRVVMSGITGARKKITPREAQNLLNDYFTSNETKRRKAIVVLIDEVDMLHTKREDVIYAIFNWAAEKQSRFCVIAISNTLDLAERQFSQRIVSRMGSNRLAFQPYEFKDIEEILKHRLGECKAIGLGTIELASKKVASVSGDLRKAFDLVRRAIDLALEECERQNKRKSEAELSTNHVIEAIKESIASIRMQFFYSLSKHEYLIFKALINELVATALDDVDFSFVFMRYKKLCTSEHLMPLPLEAAFYHIQEMATFQFVVISSKNIKLHCRIKLGFPLSEAEFWEEDEVIVDDAVRGPTEESEEYTEHEGDGFYEEEGEEESSENGHKPEGRASKSLVQLTQRFIGFLHTTPAGLVDLNNLQAADKLNVTQKRRIYDITNVLEGIGLIEKRSKNVIYWKGGKFRKPGGSVELLPGEETKMYKLKSELTDLEREERLIDTHLRWMRQSIRNICEDKDNFKLGYNTQEDFLQVFSNNTKEMVIQAPPRTSVEINTLGQNNISLDDVRYEMKLRSYSGAAQLSREQSQQSYAVPIELSDEEEVVIDDGQFNLYSENIEREDLITIN</sequence>
<evidence type="ECO:0000313" key="14">
    <source>
        <dbReference type="WBParaSite" id="scaffold2998_cov206.g5791"/>
    </source>
</evidence>
<organism evidence="13 14">
    <name type="scientific">Meloidogyne javanica</name>
    <name type="common">Root-knot nematode worm</name>
    <dbReference type="NCBI Taxonomy" id="6303"/>
    <lineage>
        <taxon>Eukaryota</taxon>
        <taxon>Metazoa</taxon>
        <taxon>Ecdysozoa</taxon>
        <taxon>Nematoda</taxon>
        <taxon>Chromadorea</taxon>
        <taxon>Rhabditida</taxon>
        <taxon>Tylenchina</taxon>
        <taxon>Tylenchomorpha</taxon>
        <taxon>Tylenchoidea</taxon>
        <taxon>Meloidogynidae</taxon>
        <taxon>Meloidogyninae</taxon>
        <taxon>Meloidogyne</taxon>
        <taxon>Meloidogyne incognita group</taxon>
    </lineage>
</organism>